<keyword evidence="3" id="KW-1185">Reference proteome</keyword>
<evidence type="ECO:0000313" key="3">
    <source>
        <dbReference type="Proteomes" id="UP001485043"/>
    </source>
</evidence>
<accession>A0AAW1SMJ4</accession>
<feature type="compositionally biased region" description="Polar residues" evidence="1">
    <location>
        <begin position="1"/>
        <end position="27"/>
    </location>
</feature>
<comment type="caution">
    <text evidence="2">The sequence shown here is derived from an EMBL/GenBank/DDBJ whole genome shotgun (WGS) entry which is preliminary data.</text>
</comment>
<gene>
    <name evidence="2" type="ORF">WJX84_007679</name>
</gene>
<dbReference type="Proteomes" id="UP001485043">
    <property type="component" value="Unassembled WGS sequence"/>
</dbReference>
<organism evidence="2 3">
    <name type="scientific">Apatococcus fuscideae</name>
    <dbReference type="NCBI Taxonomy" id="2026836"/>
    <lineage>
        <taxon>Eukaryota</taxon>
        <taxon>Viridiplantae</taxon>
        <taxon>Chlorophyta</taxon>
        <taxon>core chlorophytes</taxon>
        <taxon>Trebouxiophyceae</taxon>
        <taxon>Chlorellales</taxon>
        <taxon>Chlorellaceae</taxon>
        <taxon>Apatococcus</taxon>
    </lineage>
</organism>
<feature type="compositionally biased region" description="Polar residues" evidence="1">
    <location>
        <begin position="68"/>
        <end position="82"/>
    </location>
</feature>
<evidence type="ECO:0000313" key="2">
    <source>
        <dbReference type="EMBL" id="KAK9847484.1"/>
    </source>
</evidence>
<protein>
    <submittedName>
        <fullName evidence="2">Uncharacterized protein</fullName>
    </submittedName>
</protein>
<feature type="region of interest" description="Disordered" evidence="1">
    <location>
        <begin position="1"/>
        <end position="32"/>
    </location>
</feature>
<evidence type="ECO:0000256" key="1">
    <source>
        <dbReference type="SAM" id="MobiDB-lite"/>
    </source>
</evidence>
<feature type="region of interest" description="Disordered" evidence="1">
    <location>
        <begin position="59"/>
        <end position="82"/>
    </location>
</feature>
<reference evidence="2 3" key="1">
    <citation type="journal article" date="2024" name="Nat. Commun.">
        <title>Phylogenomics reveals the evolutionary origins of lichenization in chlorophyte algae.</title>
        <authorList>
            <person name="Puginier C."/>
            <person name="Libourel C."/>
            <person name="Otte J."/>
            <person name="Skaloud P."/>
            <person name="Haon M."/>
            <person name="Grisel S."/>
            <person name="Petersen M."/>
            <person name="Berrin J.G."/>
            <person name="Delaux P.M."/>
            <person name="Dal Grande F."/>
            <person name="Keller J."/>
        </authorList>
    </citation>
    <scope>NUCLEOTIDE SEQUENCE [LARGE SCALE GENOMIC DNA]</scope>
    <source>
        <strain evidence="2 3">SAG 2523</strain>
    </source>
</reference>
<dbReference type="AlphaFoldDB" id="A0AAW1SMJ4"/>
<dbReference type="EMBL" id="JALJOV010001463">
    <property type="protein sequence ID" value="KAK9847484.1"/>
    <property type="molecule type" value="Genomic_DNA"/>
</dbReference>
<sequence length="138" mass="15370">MGDDSSTVVLVPPSGQQESKTSSTLDRQSTEEFKPSRMKVVGILAQAVKRFQASMNPTYTYGKRRQGSSDAQRQSVVEKQTLNPDVAGVDAAASFRKSRSIGKRTSIIFAPLPPPEQIEWDIKHMWLGYRGLCKLRQL</sequence>
<name>A0AAW1SMJ4_9CHLO</name>
<proteinExistence type="predicted"/>